<dbReference type="AlphaFoldDB" id="Q8UJU9"/>
<dbReference type="PATRIC" id="fig|176299.10.peg.5049"/>
<reference evidence="2 3" key="2">
    <citation type="journal article" date="2001" name="Science">
        <title>Genome sequence of the plant pathogen and biotechnology agent Agrobacterium tumefaciens C58.</title>
        <authorList>
            <person name="Goodner B."/>
            <person name="Hinkle G."/>
            <person name="Gattung S."/>
            <person name="Miller N."/>
            <person name="Blanchard M."/>
            <person name="Qurollo B."/>
            <person name="Goldman B.S."/>
            <person name="Cao Y."/>
            <person name="Askenazi M."/>
            <person name="Halling C."/>
            <person name="Mullin L."/>
            <person name="Houmiel K."/>
            <person name="Gordon J."/>
            <person name="Vaudin M."/>
            <person name="Iartchouk O."/>
            <person name="Epp A."/>
            <person name="Liu F."/>
            <person name="Wollam C."/>
            <person name="Allinger M."/>
            <person name="Doughty D."/>
            <person name="Scott C."/>
            <person name="Lappas C."/>
            <person name="Markelz B."/>
            <person name="Flanagan C."/>
            <person name="Crowell C."/>
            <person name="Gurson J."/>
            <person name="Lomo C."/>
            <person name="Sear C."/>
            <person name="Strub G."/>
            <person name="Cielo C."/>
            <person name="Slater S."/>
        </authorList>
    </citation>
    <scope>NUCLEOTIDE SEQUENCE [LARGE SCALE GENOMIC DNA]</scope>
    <source>
        <strain evidence="3">C58 / ATCC 33970</strain>
    </source>
</reference>
<dbReference type="EnsemblBacteria" id="AAL46064">
    <property type="protein sequence ID" value="AAL46064"/>
    <property type="gene ID" value="Atu5376"/>
</dbReference>
<sequence length="107" mass="11437">MACFDSTDASYRLMRSAVKVLADRFTHSETASAAIVEHSLQIILADPDLLSDGSRGALFPVVRRVALEHFGIFNNLPTAPAADHPDGLDKAAAAESSKNKDGNSARR</sequence>
<dbReference type="PIR" id="AB3206">
    <property type="entry name" value="AB3206"/>
</dbReference>
<dbReference type="GeneID" id="1137149"/>
<feature type="compositionally biased region" description="Basic and acidic residues" evidence="1">
    <location>
        <begin position="97"/>
        <end position="107"/>
    </location>
</feature>
<dbReference type="KEGG" id="atu:Atu5376"/>
<dbReference type="BioCyc" id="AGRO:ATU5376-MONOMER"/>
<gene>
    <name evidence="2" type="ordered locus">Atu5376</name>
</gene>
<name>Q8UJU9_AGRFC</name>
<evidence type="ECO:0000313" key="2">
    <source>
        <dbReference type="EMBL" id="AAL46064.1"/>
    </source>
</evidence>
<keyword evidence="3" id="KW-1185">Reference proteome</keyword>
<organism evidence="2 3">
    <name type="scientific">Agrobacterium fabrum (strain C58 / ATCC 33970)</name>
    <name type="common">Agrobacterium tumefaciens (strain C58)</name>
    <dbReference type="NCBI Taxonomy" id="176299"/>
    <lineage>
        <taxon>Bacteria</taxon>
        <taxon>Pseudomonadati</taxon>
        <taxon>Pseudomonadota</taxon>
        <taxon>Alphaproteobacteria</taxon>
        <taxon>Hyphomicrobiales</taxon>
        <taxon>Rhizobiaceae</taxon>
        <taxon>Rhizobium/Agrobacterium group</taxon>
        <taxon>Agrobacterium</taxon>
        <taxon>Agrobacterium tumefaciens complex</taxon>
    </lineage>
</organism>
<dbReference type="HOGENOM" id="CLU_2204481_0_0_5"/>
<evidence type="ECO:0000313" key="3">
    <source>
        <dbReference type="Proteomes" id="UP000000813"/>
    </source>
</evidence>
<geneLocation type="plasmid" evidence="2 3">
    <name>At</name>
</geneLocation>
<proteinExistence type="predicted"/>
<feature type="region of interest" description="Disordered" evidence="1">
    <location>
        <begin position="78"/>
        <end position="107"/>
    </location>
</feature>
<protein>
    <submittedName>
        <fullName evidence="2">Uncharacterized protein</fullName>
    </submittedName>
</protein>
<dbReference type="EMBL" id="AE007872">
    <property type="protein sequence ID" value="AAL46064.1"/>
    <property type="molecule type" value="Genomic_DNA"/>
</dbReference>
<dbReference type="RefSeq" id="WP_010974628.1">
    <property type="nucleotide sequence ID" value="NC_003064.2"/>
</dbReference>
<keyword evidence="2" id="KW-0614">Plasmid</keyword>
<reference evidence="2 3" key="1">
    <citation type="journal article" date="2001" name="Science">
        <title>The genome of the natural genetic engineer Agrobacterium tumefaciens C58.</title>
        <authorList>
            <person name="Wood D.W."/>
            <person name="Setubal J.C."/>
            <person name="Kaul R."/>
            <person name="Monks D.E."/>
            <person name="Kitajima J.P."/>
            <person name="Okura V.K."/>
            <person name="Zhou Y."/>
            <person name="Chen L."/>
            <person name="Wood G.E."/>
            <person name="Almeida N.F.Jr."/>
            <person name="Woo L."/>
            <person name="Chen Y."/>
            <person name="Paulsen I.T."/>
            <person name="Eisen J.A."/>
            <person name="Karp P.D."/>
            <person name="Bovee D.Sr."/>
            <person name="Chapman P."/>
            <person name="Clendenning J."/>
            <person name="Deatherage G."/>
            <person name="Gillet W."/>
            <person name="Grant C."/>
            <person name="Kutyavin T."/>
            <person name="Levy R."/>
            <person name="Li M.J."/>
            <person name="McClelland E."/>
            <person name="Palmieri A."/>
            <person name="Raymond C."/>
            <person name="Rouse G."/>
            <person name="Saenphimmachak C."/>
            <person name="Wu Z."/>
            <person name="Romero P."/>
            <person name="Gordon D."/>
            <person name="Zhang S."/>
            <person name="Yoo H."/>
            <person name="Tao Y."/>
            <person name="Biddle P."/>
            <person name="Jung M."/>
            <person name="Krespan W."/>
            <person name="Perry M."/>
            <person name="Gordon-Kamm B."/>
            <person name="Liao L."/>
            <person name="Kim S."/>
            <person name="Hendrick C."/>
            <person name="Zhao Z.Y."/>
            <person name="Dolan M."/>
            <person name="Chumley F."/>
            <person name="Tingey S.V."/>
            <person name="Tomb J.F."/>
            <person name="Gordon M.P."/>
            <person name="Olson M.V."/>
            <person name="Nester E.W."/>
        </authorList>
    </citation>
    <scope>NUCLEOTIDE SEQUENCE [LARGE SCALE GENOMIC DNA]</scope>
    <source>
        <strain evidence="3">C58 / ATCC 33970</strain>
    </source>
</reference>
<accession>Q8UJU9</accession>
<dbReference type="Proteomes" id="UP000000813">
    <property type="component" value="Plasmid At"/>
</dbReference>
<evidence type="ECO:0000256" key="1">
    <source>
        <dbReference type="SAM" id="MobiDB-lite"/>
    </source>
</evidence>